<evidence type="ECO:0000256" key="3">
    <source>
        <dbReference type="ARBA" id="ARBA00022490"/>
    </source>
</evidence>
<dbReference type="HOGENOM" id="CLU_063262_0_0_1"/>
<organism evidence="6 7">
    <name type="scientific">Amanita muscaria (strain Koide BX008)</name>
    <dbReference type="NCBI Taxonomy" id="946122"/>
    <lineage>
        <taxon>Eukaryota</taxon>
        <taxon>Fungi</taxon>
        <taxon>Dikarya</taxon>
        <taxon>Basidiomycota</taxon>
        <taxon>Agaricomycotina</taxon>
        <taxon>Agaricomycetes</taxon>
        <taxon>Agaricomycetidae</taxon>
        <taxon>Agaricales</taxon>
        <taxon>Pluteineae</taxon>
        <taxon>Amanitaceae</taxon>
        <taxon>Amanita</taxon>
    </lineage>
</organism>
<comment type="subcellular location">
    <subcellularLocation>
        <location evidence="1">Cytoplasm</location>
    </subcellularLocation>
</comment>
<dbReference type="InterPro" id="IPR032914">
    <property type="entry name" value="Vam6/VPS39/TRAP1"/>
</dbReference>
<evidence type="ECO:0000256" key="1">
    <source>
        <dbReference type="ARBA" id="ARBA00004496"/>
    </source>
</evidence>
<evidence type="ECO:0000313" key="6">
    <source>
        <dbReference type="EMBL" id="KIL63190.1"/>
    </source>
</evidence>
<dbReference type="Pfam" id="PF00780">
    <property type="entry name" value="CNH"/>
    <property type="match status" value="1"/>
</dbReference>
<dbReference type="InterPro" id="IPR001180">
    <property type="entry name" value="CNH_dom"/>
</dbReference>
<dbReference type="PROSITE" id="PS50219">
    <property type="entry name" value="CNH"/>
    <property type="match status" value="1"/>
</dbReference>
<gene>
    <name evidence="6" type="ORF">M378DRAFT_128101</name>
</gene>
<reference evidence="6 7" key="1">
    <citation type="submission" date="2014-04" db="EMBL/GenBank/DDBJ databases">
        <title>Evolutionary Origins and Diversification of the Mycorrhizal Mutualists.</title>
        <authorList>
            <consortium name="DOE Joint Genome Institute"/>
            <consortium name="Mycorrhizal Genomics Consortium"/>
            <person name="Kohler A."/>
            <person name="Kuo A."/>
            <person name="Nagy L.G."/>
            <person name="Floudas D."/>
            <person name="Copeland A."/>
            <person name="Barry K.W."/>
            <person name="Cichocki N."/>
            <person name="Veneault-Fourrey C."/>
            <person name="LaButti K."/>
            <person name="Lindquist E.A."/>
            <person name="Lipzen A."/>
            <person name="Lundell T."/>
            <person name="Morin E."/>
            <person name="Murat C."/>
            <person name="Riley R."/>
            <person name="Ohm R."/>
            <person name="Sun H."/>
            <person name="Tunlid A."/>
            <person name="Henrissat B."/>
            <person name="Grigoriev I.V."/>
            <person name="Hibbett D.S."/>
            <person name="Martin F."/>
        </authorList>
    </citation>
    <scope>NUCLEOTIDE SEQUENCE [LARGE SCALE GENOMIC DNA]</scope>
    <source>
        <strain evidence="6 7">Koide BX008</strain>
    </source>
</reference>
<evidence type="ECO:0000259" key="5">
    <source>
        <dbReference type="PROSITE" id="PS50219"/>
    </source>
</evidence>
<evidence type="ECO:0000313" key="7">
    <source>
        <dbReference type="Proteomes" id="UP000054549"/>
    </source>
</evidence>
<proteinExistence type="predicted"/>
<feature type="domain" description="CNH" evidence="5">
    <location>
        <begin position="27"/>
        <end position="315"/>
    </location>
</feature>
<dbReference type="GO" id="GO:0034058">
    <property type="term" value="P:endosomal vesicle fusion"/>
    <property type="evidence" value="ECO:0007669"/>
    <property type="project" value="TreeGrafter"/>
</dbReference>
<dbReference type="GO" id="GO:0016020">
    <property type="term" value="C:membrane"/>
    <property type="evidence" value="ECO:0007669"/>
    <property type="project" value="TreeGrafter"/>
</dbReference>
<dbReference type="STRING" id="946122.A0A0C2SJ02"/>
<dbReference type="InParanoid" id="A0A0C2SJ02"/>
<keyword evidence="2" id="KW-0813">Transport</keyword>
<keyword evidence="3" id="KW-0963">Cytoplasm</keyword>
<keyword evidence="4" id="KW-0653">Protein transport</keyword>
<dbReference type="PANTHER" id="PTHR12894">
    <property type="entry name" value="CNH DOMAIN CONTAINING"/>
    <property type="match status" value="1"/>
</dbReference>
<dbReference type="OrthoDB" id="5325112at2759"/>
<evidence type="ECO:0000256" key="2">
    <source>
        <dbReference type="ARBA" id="ARBA00022448"/>
    </source>
</evidence>
<keyword evidence="7" id="KW-1185">Reference proteome</keyword>
<evidence type="ECO:0000256" key="4">
    <source>
        <dbReference type="ARBA" id="ARBA00022927"/>
    </source>
</evidence>
<name>A0A0C2SJ02_AMAMK</name>
<dbReference type="GO" id="GO:0015031">
    <property type="term" value="P:protein transport"/>
    <property type="evidence" value="ECO:0007669"/>
    <property type="project" value="UniProtKB-KW"/>
</dbReference>
<dbReference type="EMBL" id="KN818262">
    <property type="protein sequence ID" value="KIL63190.1"/>
    <property type="molecule type" value="Genomic_DNA"/>
</dbReference>
<accession>A0A0C2SJ02</accession>
<dbReference type="Proteomes" id="UP000054549">
    <property type="component" value="Unassembled WGS sequence"/>
</dbReference>
<dbReference type="GO" id="GO:0006914">
    <property type="term" value="P:autophagy"/>
    <property type="evidence" value="ECO:0007669"/>
    <property type="project" value="TreeGrafter"/>
</dbReference>
<protein>
    <recommendedName>
        <fullName evidence="5">CNH domain-containing protein</fullName>
    </recommendedName>
</protein>
<dbReference type="GO" id="GO:0005737">
    <property type="term" value="C:cytoplasm"/>
    <property type="evidence" value="ECO:0007669"/>
    <property type="project" value="UniProtKB-SubCell"/>
</dbReference>
<sequence>MASNALDIPPFQLYSLISTIFDESQSPVRVTAAQALGSEVYVGCSNGELLRFALQADNPKKLESYSLLSRQTVSTSRPIDSIVIIPCQYRALILADSQIHFFEVPSLDPIPQNIIRPLRHVVTFAVDHLHLKRPPPPLATAHIIEPIDFCVVKRRAIALYTLRDRLHYHKEIPLPQGGVLAKRIGHSLCVVDAVHYNIVDLEQASLFPILPLSQAEDLPEPAIKPSITVIGDSEFLILSWTGMSTLGVFITGEGDAVRGTLEWPSHPESVCLDYPFVTSLLPNNTIEIHNVETQSIVQVISAPATDDHVSSDRVALVASLGGYLVPSTQQLEKMKVTKVPLIRGGITT</sequence>
<dbReference type="PANTHER" id="PTHR12894:SF27">
    <property type="entry name" value="TRANSFORMING GROWTH FACTOR-BETA RECEPTOR-ASSOCIATED PROTEIN 1"/>
    <property type="match status" value="1"/>
</dbReference>
<dbReference type="AlphaFoldDB" id="A0A0C2SJ02"/>